<sequence>MNNLVRLLKEEYEQKNFKLIRLRLHNGLHGFTIFLTDDTMFRYDASTDEVILGDCYLNNNVTSVRFKSKYITSFAVLKRR</sequence>
<dbReference type="RefSeq" id="YP_006383607.1">
    <property type="nucleotide sequence ID" value="NC_017980.1"/>
</dbReference>
<name>I3PV30_9CAUD</name>
<dbReference type="KEGG" id="vg:12979636"/>
<proteinExistence type="predicted"/>
<evidence type="ECO:0000313" key="1">
    <source>
        <dbReference type="EMBL" id="AFH27106.1"/>
    </source>
</evidence>
<protein>
    <submittedName>
        <fullName evidence="1">Uncharacterized protein</fullName>
    </submittedName>
</protein>
<organism evidence="1 2">
    <name type="scientific">Clostridium phage phiCP7R</name>
    <dbReference type="NCBI Taxonomy" id="1162304"/>
    <lineage>
        <taxon>Viruses</taxon>
        <taxon>Duplodnaviria</taxon>
        <taxon>Heunggongvirae</taxon>
        <taxon>Uroviricota</taxon>
        <taxon>Caudoviricetes</taxon>
        <taxon>Guelinviridae</taxon>
        <taxon>Brucesealvirus</taxon>
        <taxon>Brucesealvirus CP7R</taxon>
    </lineage>
</organism>
<keyword evidence="2" id="KW-1185">Reference proteome</keyword>
<dbReference type="GeneID" id="12979636"/>
<reference evidence="1 2" key="1">
    <citation type="journal article" date="2012" name="PLoS ONE">
        <title>Molecular Characterization of Podoviral Bacteriophages Virulent for Clostridium perfringens and Their Comparison with Members of the Picovirinae.</title>
        <authorList>
            <person name="Volozhantsev N.V."/>
            <person name="Oakley B.B."/>
            <person name="Morales C.A."/>
            <person name="Verevkin V.V."/>
            <person name="Bannov V.A."/>
            <person name="Krasilnikova V.M."/>
            <person name="Popova A.V."/>
            <person name="Zhilenkov E.L."/>
            <person name="Garrish J.K."/>
            <person name="Schegg K.M."/>
            <person name="Woolsey R."/>
            <person name="Quilici D.R."/>
            <person name="Line J.E."/>
            <person name="Hiett K.L."/>
            <person name="Siragusa G.R."/>
            <person name="Svetoch E.A."/>
            <person name="Seal B.S."/>
        </authorList>
    </citation>
    <scope>NUCLEOTIDE SEQUENCE [LARGE SCALE GENOMIC DNA]</scope>
    <source>
        <strain evidence="1">PhiCP24R</strain>
    </source>
</reference>
<dbReference type="Proteomes" id="UP000005673">
    <property type="component" value="Segment"/>
</dbReference>
<dbReference type="EMBL" id="JQ729990">
    <property type="protein sequence ID" value="AFH27106.1"/>
    <property type="molecule type" value="Genomic_DNA"/>
</dbReference>
<accession>I3PV30</accession>
<evidence type="ECO:0000313" key="2">
    <source>
        <dbReference type="Proteomes" id="UP000005673"/>
    </source>
</evidence>
<gene>
    <name evidence="1" type="ORF">phiCP7R_0026</name>
</gene>